<evidence type="ECO:0000313" key="4">
    <source>
        <dbReference type="Proteomes" id="UP000708576"/>
    </source>
</evidence>
<dbReference type="Gene3D" id="4.10.520.10">
    <property type="entry name" value="IHF-like DNA-binding proteins"/>
    <property type="match status" value="1"/>
</dbReference>
<dbReference type="GO" id="GO:0003677">
    <property type="term" value="F:DNA binding"/>
    <property type="evidence" value="ECO:0007669"/>
    <property type="project" value="UniProtKB-KW"/>
</dbReference>
<gene>
    <name evidence="3" type="ORF">KEM10_22300</name>
</gene>
<dbReference type="InterPro" id="IPR005902">
    <property type="entry name" value="HU_DNA-bd_put"/>
</dbReference>
<accession>A0ABS5K1N3</accession>
<dbReference type="RefSeq" id="WP_212220029.1">
    <property type="nucleotide sequence ID" value="NZ_JAGUCO010000036.1"/>
</dbReference>
<evidence type="ECO:0000256" key="1">
    <source>
        <dbReference type="ARBA" id="ARBA00023125"/>
    </source>
</evidence>
<dbReference type="Proteomes" id="UP000708576">
    <property type="component" value="Unassembled WGS sequence"/>
</dbReference>
<reference evidence="3 4" key="1">
    <citation type="journal article" date="2015" name="Int. J. Syst. Evol. Microbiol.">
        <title>Carboxylicivirga linearis sp. nov., isolated from a sea cucumber culture pond.</title>
        <authorList>
            <person name="Wang F.Q."/>
            <person name="Zhou Y.X."/>
            <person name="Lin X.Z."/>
            <person name="Chen G.J."/>
            <person name="Du Z.J."/>
        </authorList>
    </citation>
    <scope>NUCLEOTIDE SEQUENCE [LARGE SCALE GENOMIC DNA]</scope>
    <source>
        <strain evidence="3 4">FB218</strain>
    </source>
</reference>
<protein>
    <submittedName>
        <fullName evidence="3">HU family DNA-binding protein</fullName>
    </submittedName>
</protein>
<evidence type="ECO:0000313" key="3">
    <source>
        <dbReference type="EMBL" id="MBS2101033.1"/>
    </source>
</evidence>
<dbReference type="EMBL" id="JAGUCO010000036">
    <property type="protein sequence ID" value="MBS2101033.1"/>
    <property type="molecule type" value="Genomic_DNA"/>
</dbReference>
<proteinExistence type="predicted"/>
<keyword evidence="4" id="KW-1185">Reference proteome</keyword>
<dbReference type="SUPFAM" id="SSF47729">
    <property type="entry name" value="IHF-like DNA-binding proteins"/>
    <property type="match status" value="1"/>
</dbReference>
<dbReference type="InterPro" id="IPR041607">
    <property type="entry name" value="HU-HIG"/>
</dbReference>
<keyword evidence="1 3" id="KW-0238">DNA-binding</keyword>
<dbReference type="Pfam" id="PF18291">
    <property type="entry name" value="HU-HIG"/>
    <property type="match status" value="1"/>
</dbReference>
<dbReference type="InterPro" id="IPR010992">
    <property type="entry name" value="IHF-like_DNA-bd_dom_sf"/>
</dbReference>
<dbReference type="NCBIfam" id="TIGR01201">
    <property type="entry name" value="HU_rel"/>
    <property type="match status" value="1"/>
</dbReference>
<evidence type="ECO:0000259" key="2">
    <source>
        <dbReference type="Pfam" id="PF18291"/>
    </source>
</evidence>
<organism evidence="3 4">
    <name type="scientific">Carboxylicivirga linearis</name>
    <dbReference type="NCBI Taxonomy" id="1628157"/>
    <lineage>
        <taxon>Bacteria</taxon>
        <taxon>Pseudomonadati</taxon>
        <taxon>Bacteroidota</taxon>
        <taxon>Bacteroidia</taxon>
        <taxon>Marinilabiliales</taxon>
        <taxon>Marinilabiliaceae</taxon>
        <taxon>Carboxylicivirga</taxon>
    </lineage>
</organism>
<sequence>MPVRFKAQERSNPQNREDKKYYAQAVRLRTIKRKEIEEEIVAKTALSKAEARGVLVTLSDIIRKELIGGNGVKLEGIGTFSVRLKSEGAASPEELTANHIESVIINYRADSELNQEVKNTRFEKTV</sequence>
<name>A0ABS5K1N3_9BACT</name>
<feature type="domain" description="HU" evidence="2">
    <location>
        <begin position="1"/>
        <end position="124"/>
    </location>
</feature>
<comment type="caution">
    <text evidence="3">The sequence shown here is derived from an EMBL/GenBank/DDBJ whole genome shotgun (WGS) entry which is preliminary data.</text>
</comment>